<dbReference type="InterPro" id="IPR001584">
    <property type="entry name" value="Integrase_cat-core"/>
</dbReference>
<evidence type="ECO:0000313" key="5">
    <source>
        <dbReference type="Proteomes" id="UP001575181"/>
    </source>
</evidence>
<gene>
    <name evidence="4" type="ORF">ACERLL_14765</name>
</gene>
<name>A0ABV4TYB2_9GAMM</name>
<feature type="compositionally biased region" description="Basic residues" evidence="2">
    <location>
        <begin position="143"/>
        <end position="156"/>
    </location>
</feature>
<dbReference type="RefSeq" id="WP_373656865.1">
    <property type="nucleotide sequence ID" value="NZ_JBGUAW010000010.1"/>
</dbReference>
<dbReference type="InterPro" id="IPR036397">
    <property type="entry name" value="RNaseH_sf"/>
</dbReference>
<dbReference type="PANTHER" id="PTHR10948">
    <property type="entry name" value="TRANSPOSASE"/>
    <property type="match status" value="1"/>
</dbReference>
<protein>
    <submittedName>
        <fullName evidence="4">IS30 family transposase</fullName>
    </submittedName>
</protein>
<evidence type="ECO:0000259" key="3">
    <source>
        <dbReference type="PROSITE" id="PS50994"/>
    </source>
</evidence>
<evidence type="ECO:0000313" key="4">
    <source>
        <dbReference type="EMBL" id="MFA9462079.1"/>
    </source>
</evidence>
<dbReference type="Pfam" id="PF00665">
    <property type="entry name" value="rve"/>
    <property type="match status" value="1"/>
</dbReference>
<keyword evidence="5" id="KW-1185">Reference proteome</keyword>
<feature type="region of interest" description="Disordered" evidence="2">
    <location>
        <begin position="143"/>
        <end position="177"/>
    </location>
</feature>
<organism evidence="4 5">
    <name type="scientific">Thiohalorhabdus methylotrophus</name>
    <dbReference type="NCBI Taxonomy" id="3242694"/>
    <lineage>
        <taxon>Bacteria</taxon>
        <taxon>Pseudomonadati</taxon>
        <taxon>Pseudomonadota</taxon>
        <taxon>Gammaproteobacteria</taxon>
        <taxon>Thiohalorhabdales</taxon>
        <taxon>Thiohalorhabdaceae</taxon>
        <taxon>Thiohalorhabdus</taxon>
    </lineage>
</organism>
<dbReference type="Pfam" id="PF13936">
    <property type="entry name" value="HTH_38"/>
    <property type="match status" value="1"/>
</dbReference>
<dbReference type="PROSITE" id="PS50994">
    <property type="entry name" value="INTEGRASE"/>
    <property type="match status" value="1"/>
</dbReference>
<evidence type="ECO:0000256" key="1">
    <source>
        <dbReference type="ARBA" id="ARBA00023172"/>
    </source>
</evidence>
<evidence type="ECO:0000256" key="2">
    <source>
        <dbReference type="SAM" id="MobiDB-lite"/>
    </source>
</evidence>
<dbReference type="InterPro" id="IPR012337">
    <property type="entry name" value="RNaseH-like_sf"/>
</dbReference>
<proteinExistence type="predicted"/>
<sequence length="326" mass="37629">MGTEYTHLQPSEREHLCQRRIEGASLRTIGRELGRDPGTLSREVARNRRRSGGYWPEAAERKARARRFRGNRCERDAALGAYVRERLDLGWSPQQIAGRMRYEGRGQSASHETIYRYAYRPQGKKLRLHRCLWRGKARRGCRAAKRPRGSRIPNRRSIHDRPEAANDRSEFGHWEGDSMDFRTQKRPMLTVTERQTRFALAAERLDRTAEAASAAQIRLLAALPPHARRSITYDQGSEFAGHEQVAEATGLTTYFCDPHAPWQRGAIENVNRWLRRDLPRKIPLEHYAAEDLDDALWLYNTTPRKCLGYRTPLEVFSEKLGVALAD</sequence>
<feature type="domain" description="Integrase catalytic" evidence="3">
    <location>
        <begin position="158"/>
        <end position="320"/>
    </location>
</feature>
<dbReference type="InterPro" id="IPR025246">
    <property type="entry name" value="IS30-like_HTH"/>
</dbReference>
<dbReference type="InterPro" id="IPR053392">
    <property type="entry name" value="Transposase_IS30-like"/>
</dbReference>
<reference evidence="4 5" key="1">
    <citation type="submission" date="2024-08" db="EMBL/GenBank/DDBJ databases">
        <title>Whole-genome sequencing of halo(alkali)philic microorganisms from hypersaline lakes.</title>
        <authorList>
            <person name="Sorokin D.Y."/>
            <person name="Merkel A.Y."/>
            <person name="Messina E."/>
            <person name="Yakimov M."/>
        </authorList>
    </citation>
    <scope>NUCLEOTIDE SEQUENCE [LARGE SCALE GENOMIC DNA]</scope>
    <source>
        <strain evidence="4 5">Cl-TMA</strain>
    </source>
</reference>
<keyword evidence="1" id="KW-0233">DNA recombination</keyword>
<feature type="compositionally biased region" description="Basic and acidic residues" evidence="2">
    <location>
        <begin position="157"/>
        <end position="177"/>
    </location>
</feature>
<dbReference type="EMBL" id="JBGUAW010000010">
    <property type="protein sequence ID" value="MFA9462079.1"/>
    <property type="molecule type" value="Genomic_DNA"/>
</dbReference>
<dbReference type="Proteomes" id="UP001575181">
    <property type="component" value="Unassembled WGS sequence"/>
</dbReference>
<dbReference type="NCBIfam" id="NF033563">
    <property type="entry name" value="transpos_IS30"/>
    <property type="match status" value="1"/>
</dbReference>
<accession>A0ABV4TYB2</accession>
<dbReference type="InterPro" id="IPR051917">
    <property type="entry name" value="Transposase-Integrase"/>
</dbReference>
<dbReference type="PANTHER" id="PTHR10948:SF23">
    <property type="entry name" value="TRANSPOSASE INSI FOR INSERTION SEQUENCE ELEMENT IS30A-RELATED"/>
    <property type="match status" value="1"/>
</dbReference>
<dbReference type="SUPFAM" id="SSF53098">
    <property type="entry name" value="Ribonuclease H-like"/>
    <property type="match status" value="1"/>
</dbReference>
<dbReference type="Gene3D" id="3.30.420.10">
    <property type="entry name" value="Ribonuclease H-like superfamily/Ribonuclease H"/>
    <property type="match status" value="1"/>
</dbReference>
<comment type="caution">
    <text evidence="4">The sequence shown here is derived from an EMBL/GenBank/DDBJ whole genome shotgun (WGS) entry which is preliminary data.</text>
</comment>